<comment type="function">
    <text evidence="9">Catalyzes two activities which are involved in the cyclic version of arginine biosynthesis: the synthesis of acetylglutamate from glutamate and acetyl-CoA, and of ornithine by transacetylation between acetylornithine and glutamate.</text>
</comment>
<dbReference type="InterPro" id="IPR016117">
    <property type="entry name" value="ArgJ-like_dom_sf"/>
</dbReference>
<evidence type="ECO:0000256" key="9">
    <source>
        <dbReference type="HAMAP-Rule" id="MF_03124"/>
    </source>
</evidence>
<keyword evidence="5 9" id="KW-0068">Autocatalytic cleavage</keyword>
<dbReference type="GO" id="GO:0006526">
    <property type="term" value="P:L-arginine biosynthetic process"/>
    <property type="evidence" value="ECO:0007669"/>
    <property type="project" value="UniProtKB-UniRule"/>
</dbReference>
<dbReference type="Gene3D" id="3.10.20.340">
    <property type="entry name" value="ArgJ beta chain, C-terminal domain"/>
    <property type="match status" value="1"/>
</dbReference>
<dbReference type="Pfam" id="PF01960">
    <property type="entry name" value="ArgJ"/>
    <property type="match status" value="1"/>
</dbReference>
<feature type="binding site" evidence="9">
    <location>
        <position position="319"/>
    </location>
    <ligand>
        <name>substrate</name>
    </ligand>
</feature>
<sequence length="452" mass="47782">MSAQLLRHAVPRSTAARFALRTMSSSASAVAYPRPHLIPKSGTYPAGWVAGGLASGVKKDGLKDLTLVASPNHPITASAVFTQNSFAAAPVQVSKAIVKEAATVRALIVNSGCANACTGEQGTKDAWRMSREVDAALGGGGERGAASSTRPKTLVMSTGVIGQHLDMDKIVAGITQLTQNVGPAHDNWLSAAEGIMTTDTFPKLRSTVFEGDYRMAGWSKGAGMIHPNMATMLSAVFTDASITKPCLDAATRYAADRSFNAISIDGDTSTNDTFAVLANAATEGAAVIDDLESDAHRLFRDRLTQFAAELAKLIVRDGEGATKFVEIHVKGAKTFADARQVSSTIATSPLVKTALYGQDANWGRVVCAVGYSGVPVTPEKVNLHLSTPAIDEPLHLFKNGAPFDTDEEKAARILEHEDLKLEIGLGEGSEEATMYTTDLTHGYITINADYRS</sequence>
<organism evidence="10 11">
    <name type="scientific">Geranomyces variabilis</name>
    <dbReference type="NCBI Taxonomy" id="109894"/>
    <lineage>
        <taxon>Eukaryota</taxon>
        <taxon>Fungi</taxon>
        <taxon>Fungi incertae sedis</taxon>
        <taxon>Chytridiomycota</taxon>
        <taxon>Chytridiomycota incertae sedis</taxon>
        <taxon>Chytridiomycetes</taxon>
        <taxon>Spizellomycetales</taxon>
        <taxon>Powellomycetaceae</taxon>
        <taxon>Geranomyces</taxon>
    </lineage>
</organism>
<dbReference type="EC" id="2.3.1.1" evidence="9"/>
<dbReference type="Gene3D" id="3.60.70.12">
    <property type="entry name" value="L-amino peptidase D-ALA esterase/amidase"/>
    <property type="match status" value="1"/>
</dbReference>
<keyword evidence="4 9" id="KW-0808">Transferase</keyword>
<evidence type="ECO:0000256" key="3">
    <source>
        <dbReference type="ARBA" id="ARBA00022605"/>
    </source>
</evidence>
<protein>
    <recommendedName>
        <fullName evidence="9">Arginine biosynthesis bifunctional protein ArgJ, mitochondrial</fullName>
    </recommendedName>
    <domain>
        <recommendedName>
            <fullName evidence="9">Glutamate N-acetyltransferase</fullName>
            <shortName evidence="9">GAT</shortName>
            <ecNumber evidence="9">2.3.1.35</ecNumber>
        </recommendedName>
        <alternativeName>
            <fullName evidence="9">Ornithine acetyltransferase</fullName>
            <shortName evidence="9">OATase</shortName>
        </alternativeName>
        <alternativeName>
            <fullName evidence="9">Ornithine transacetylase</fullName>
        </alternativeName>
    </domain>
    <domain>
        <recommendedName>
            <fullName evidence="9">Amino-acid acetyltransferase</fullName>
            <ecNumber evidence="9">2.3.1.1</ecNumber>
        </recommendedName>
        <alternativeName>
            <fullName evidence="9">N-acetylglutamate synthase</fullName>
            <shortName evidence="9">AGS</shortName>
        </alternativeName>
    </domain>
    <component>
        <recommendedName>
            <fullName evidence="9">Arginine biosynthesis bifunctional protein ArgJ alpha chain</fullName>
        </recommendedName>
    </component>
    <component>
        <recommendedName>
            <fullName evidence="9">Arginine biosynthesis bifunctional protein ArgJ beta chain</fullName>
        </recommendedName>
    </component>
</protein>
<dbReference type="NCBIfam" id="TIGR00120">
    <property type="entry name" value="ArgJ"/>
    <property type="match status" value="1"/>
</dbReference>
<dbReference type="InterPro" id="IPR042195">
    <property type="entry name" value="ArgJ_beta_C"/>
</dbReference>
<evidence type="ECO:0000256" key="8">
    <source>
        <dbReference type="ARBA" id="ARBA00023315"/>
    </source>
</evidence>
<feature type="chain" id="PRO_5041755499" description="Arginine biosynthesis bifunctional protein ArgJ beta chain" evidence="9">
    <location>
        <begin position="231"/>
        <end position="452"/>
    </location>
</feature>
<feature type="binding site" evidence="9">
    <location>
        <position position="447"/>
    </location>
    <ligand>
        <name>substrate</name>
    </ligand>
</feature>
<feature type="site" description="Involved in the stabilization of negative charge on the oxyanion by the formation of the oxyanion hole" evidence="9">
    <location>
        <position position="158"/>
    </location>
</feature>
<feature type="binding site" evidence="9">
    <location>
        <position position="220"/>
    </location>
    <ligand>
        <name>substrate</name>
    </ligand>
</feature>
<dbReference type="EC" id="2.3.1.35" evidence="9"/>
<evidence type="ECO:0000256" key="7">
    <source>
        <dbReference type="ARBA" id="ARBA00023268"/>
    </source>
</evidence>
<dbReference type="GO" id="GO:0006592">
    <property type="term" value="P:ornithine biosynthetic process"/>
    <property type="evidence" value="ECO:0007669"/>
    <property type="project" value="TreeGrafter"/>
</dbReference>
<dbReference type="NCBIfam" id="NF003802">
    <property type="entry name" value="PRK05388.1"/>
    <property type="match status" value="1"/>
</dbReference>
<comment type="PTM">
    <text evidence="9">The alpha and beta chains are autoproteolytically processed from a single precursor protein within the mitochondrion.</text>
</comment>
<proteinExistence type="inferred from homology"/>
<comment type="similarity">
    <text evidence="1 9">Belongs to the ArgJ family.</text>
</comment>
<keyword evidence="2 9" id="KW-0055">Arginine biosynthesis</keyword>
<keyword evidence="6 9" id="KW-0496">Mitochondrion</keyword>
<feature type="active site" description="Nucleophile" evidence="9">
    <location>
        <position position="231"/>
    </location>
</feature>
<dbReference type="HAMAP" id="MF_01106">
    <property type="entry name" value="ArgJ"/>
    <property type="match status" value="1"/>
</dbReference>
<feature type="chain" id="PRO_5041755498" description="Arginine biosynthesis bifunctional protein ArgJ alpha chain" evidence="9">
    <location>
        <begin position="1"/>
        <end position="230"/>
    </location>
</feature>
<dbReference type="EMBL" id="JADGJQ010000035">
    <property type="protein sequence ID" value="KAJ3177147.1"/>
    <property type="molecule type" value="Genomic_DNA"/>
</dbReference>
<comment type="catalytic activity">
    <reaction evidence="9">
        <text>N(2)-acetyl-L-ornithine + L-glutamate = N-acetyl-L-glutamate + L-ornithine</text>
        <dbReference type="Rhea" id="RHEA:15349"/>
        <dbReference type="ChEBI" id="CHEBI:29985"/>
        <dbReference type="ChEBI" id="CHEBI:44337"/>
        <dbReference type="ChEBI" id="CHEBI:46911"/>
        <dbReference type="ChEBI" id="CHEBI:57805"/>
        <dbReference type="EC" id="2.3.1.35"/>
    </reaction>
</comment>
<dbReference type="InterPro" id="IPR002813">
    <property type="entry name" value="Arg_biosynth_ArgJ"/>
</dbReference>
<comment type="subunit">
    <text evidence="9">Heterodimer of an alpha and a beta chain.</text>
</comment>
<dbReference type="PANTHER" id="PTHR23100:SF0">
    <property type="entry name" value="ARGININE BIOSYNTHESIS BIFUNCTIONAL PROTEIN ARGJ, MITOCHONDRIAL"/>
    <property type="match status" value="1"/>
</dbReference>
<evidence type="ECO:0000256" key="4">
    <source>
        <dbReference type="ARBA" id="ARBA00022679"/>
    </source>
</evidence>
<dbReference type="CDD" id="cd02152">
    <property type="entry name" value="OAT"/>
    <property type="match status" value="1"/>
</dbReference>
<name>A0AAD5TNH1_9FUNG</name>
<reference evidence="10" key="1">
    <citation type="submission" date="2020-05" db="EMBL/GenBank/DDBJ databases">
        <title>Phylogenomic resolution of chytrid fungi.</title>
        <authorList>
            <person name="Stajich J.E."/>
            <person name="Amses K."/>
            <person name="Simmons R."/>
            <person name="Seto K."/>
            <person name="Myers J."/>
            <person name="Bonds A."/>
            <person name="Quandt C.A."/>
            <person name="Barry K."/>
            <person name="Liu P."/>
            <person name="Grigoriev I."/>
            <person name="Longcore J.E."/>
            <person name="James T.Y."/>
        </authorList>
    </citation>
    <scope>NUCLEOTIDE SEQUENCE</scope>
    <source>
        <strain evidence="10">JEL0379</strain>
    </source>
</reference>
<accession>A0AAD5TNH1</accession>
<gene>
    <name evidence="10" type="ORF">HDU87_004639</name>
</gene>
<evidence type="ECO:0000313" key="11">
    <source>
        <dbReference type="Proteomes" id="UP001212152"/>
    </source>
</evidence>
<feature type="site" description="Involved in the stabilization of negative charge on the oxyanion by the formation of the oxyanion hole" evidence="9">
    <location>
        <position position="159"/>
    </location>
</feature>
<comment type="subcellular location">
    <subcellularLocation>
        <location evidence="9">Mitochondrion matrix</location>
    </subcellularLocation>
</comment>
<dbReference type="AlphaFoldDB" id="A0AAD5TNH1"/>
<keyword evidence="7 9" id="KW-0511">Multifunctional enzyme</keyword>
<feature type="binding site" evidence="9">
    <location>
        <position position="231"/>
    </location>
    <ligand>
        <name>substrate</name>
    </ligand>
</feature>
<keyword evidence="11" id="KW-1185">Reference proteome</keyword>
<evidence type="ECO:0000313" key="10">
    <source>
        <dbReference type="EMBL" id="KAJ3177147.1"/>
    </source>
</evidence>
<dbReference type="GO" id="GO:0004358">
    <property type="term" value="F:L-glutamate N-acetyltransferase activity, acting on acetyl-L-ornithine as donor"/>
    <property type="evidence" value="ECO:0007669"/>
    <property type="project" value="UniProtKB-UniRule"/>
</dbReference>
<keyword evidence="8 9" id="KW-0012">Acyltransferase</keyword>
<feature type="site" description="Cleavage; by autolysis" evidence="9">
    <location>
        <begin position="230"/>
        <end position="231"/>
    </location>
</feature>
<evidence type="ECO:0000256" key="1">
    <source>
        <dbReference type="ARBA" id="ARBA00006774"/>
    </source>
</evidence>
<dbReference type="SUPFAM" id="SSF56266">
    <property type="entry name" value="DmpA/ArgJ-like"/>
    <property type="match status" value="1"/>
</dbReference>
<dbReference type="Gene3D" id="3.30.2330.10">
    <property type="entry name" value="arginine biosynthesis bifunctional protein suprefamily"/>
    <property type="match status" value="1"/>
</dbReference>
<dbReference type="PANTHER" id="PTHR23100">
    <property type="entry name" value="ARGININE BIOSYNTHESIS BIFUNCTIONAL PROTEIN ARGJ"/>
    <property type="match status" value="1"/>
</dbReference>
<feature type="binding site" evidence="9">
    <location>
        <position position="197"/>
    </location>
    <ligand>
        <name>substrate</name>
    </ligand>
</feature>
<comment type="catalytic activity">
    <reaction evidence="9">
        <text>L-glutamate + acetyl-CoA = N-acetyl-L-glutamate + CoA + H(+)</text>
        <dbReference type="Rhea" id="RHEA:24292"/>
        <dbReference type="ChEBI" id="CHEBI:15378"/>
        <dbReference type="ChEBI" id="CHEBI:29985"/>
        <dbReference type="ChEBI" id="CHEBI:44337"/>
        <dbReference type="ChEBI" id="CHEBI:57287"/>
        <dbReference type="ChEBI" id="CHEBI:57288"/>
        <dbReference type="EC" id="2.3.1.1"/>
    </reaction>
</comment>
<evidence type="ECO:0000256" key="5">
    <source>
        <dbReference type="ARBA" id="ARBA00022813"/>
    </source>
</evidence>
<feature type="binding site" evidence="9">
    <location>
        <position position="452"/>
    </location>
    <ligand>
        <name>substrate</name>
    </ligand>
</feature>
<comment type="pathway">
    <text evidence="9">Amino-acid biosynthesis; L-arginine biosynthesis; L-ornithine and N-acetyl-L-glutamate from L-glutamate and N(2)-acetyl-L-ornithine (cyclic): step 1/1.</text>
</comment>
<comment type="caution">
    <text evidence="10">The sequence shown here is derived from an EMBL/GenBank/DDBJ whole genome shotgun (WGS) entry which is preliminary data.</text>
</comment>
<comment type="pathway">
    <text evidence="9">Amino-acid biosynthesis; L-arginine biosynthesis; N(2)-acetyl-L-ornithine from L-glutamate: step 1/4.</text>
</comment>
<dbReference type="FunFam" id="3.10.20.340:FF:000002">
    <property type="entry name" value="Arginine biosynthesis bifunctional protein ArgJ, mitochondrial"/>
    <property type="match status" value="1"/>
</dbReference>
<keyword evidence="3 9" id="KW-0028">Amino-acid biosynthesis</keyword>
<dbReference type="GO" id="GO:0004042">
    <property type="term" value="F:L-glutamate N-acetyltransferase activity"/>
    <property type="evidence" value="ECO:0007669"/>
    <property type="project" value="UniProtKB-UniRule"/>
</dbReference>
<evidence type="ECO:0000256" key="6">
    <source>
        <dbReference type="ARBA" id="ARBA00023128"/>
    </source>
</evidence>
<dbReference type="Proteomes" id="UP001212152">
    <property type="component" value="Unassembled WGS sequence"/>
</dbReference>
<evidence type="ECO:0000256" key="2">
    <source>
        <dbReference type="ARBA" id="ARBA00022571"/>
    </source>
</evidence>
<dbReference type="GO" id="GO:0005759">
    <property type="term" value="C:mitochondrial matrix"/>
    <property type="evidence" value="ECO:0007669"/>
    <property type="project" value="UniProtKB-SubCell"/>
</dbReference>